<dbReference type="PANTHER" id="PTHR12935:SF0">
    <property type="entry name" value="GAMMA-GLUTAMYLCYCLOTRANSFERASE"/>
    <property type="match status" value="1"/>
</dbReference>
<dbReference type="AlphaFoldDB" id="A0A2I2FLQ9"/>
<feature type="binding site" evidence="4">
    <location>
        <begin position="86"/>
        <end position="91"/>
    </location>
    <ligand>
        <name>substrate</name>
    </ligand>
</feature>
<dbReference type="STRING" id="41067.A0A2I2FLQ9"/>
<evidence type="ECO:0000313" key="6">
    <source>
        <dbReference type="EMBL" id="PLB41561.1"/>
    </source>
</evidence>
<dbReference type="GeneID" id="36528019"/>
<gene>
    <name evidence="6" type="ORF">BDW47DRAFT_99290</name>
</gene>
<accession>A0A2I2FLQ9</accession>
<dbReference type="OrthoDB" id="2017317at2759"/>
<evidence type="ECO:0000256" key="2">
    <source>
        <dbReference type="ARBA" id="ARBA00023239"/>
    </source>
</evidence>
<dbReference type="EC" id="4.3.2.9" evidence="1"/>
<evidence type="ECO:0000256" key="4">
    <source>
        <dbReference type="PIRSR" id="PIRSR617939-2"/>
    </source>
</evidence>
<keyword evidence="7" id="KW-1185">Reference proteome</keyword>
<proteinExistence type="predicted"/>
<evidence type="ECO:0000313" key="7">
    <source>
        <dbReference type="Proteomes" id="UP000234585"/>
    </source>
</evidence>
<reference evidence="6 7" key="1">
    <citation type="submission" date="2017-12" db="EMBL/GenBank/DDBJ databases">
        <authorList>
            <consortium name="DOE Joint Genome Institute"/>
            <person name="Haridas S."/>
            <person name="Kjaerbolling I."/>
            <person name="Vesth T.C."/>
            <person name="Frisvad J.C."/>
            <person name="Nybo J.L."/>
            <person name="Theobald S."/>
            <person name="Kuo A."/>
            <person name="Bowyer P."/>
            <person name="Matsuda Y."/>
            <person name="Mondo S."/>
            <person name="Lyhne E.K."/>
            <person name="Kogle M.E."/>
            <person name="Clum A."/>
            <person name="Lipzen A."/>
            <person name="Salamov A."/>
            <person name="Ngan C.Y."/>
            <person name="Daum C."/>
            <person name="Chiniquy J."/>
            <person name="Barry K."/>
            <person name="LaButti K."/>
            <person name="Simmons B.A."/>
            <person name="Magnuson J.K."/>
            <person name="Mortensen U.H."/>
            <person name="Larsen T.O."/>
            <person name="Grigoriev I.V."/>
            <person name="Baker S.E."/>
            <person name="Andersen M.R."/>
            <person name="Nordberg H.P."/>
            <person name="Cantor M.N."/>
            <person name="Hua S.X."/>
        </authorList>
    </citation>
    <scope>NUCLEOTIDE SEQUENCE [LARGE SCALE GENOMIC DNA]</scope>
    <source>
        <strain evidence="6 7">CBS 102.13</strain>
    </source>
</reference>
<feature type="compositionally biased region" description="Basic and acidic residues" evidence="5">
    <location>
        <begin position="1"/>
        <end position="17"/>
    </location>
</feature>
<protein>
    <recommendedName>
        <fullName evidence="1">gamma-glutamylcyclotransferase</fullName>
        <ecNumber evidence="1">4.3.2.9</ecNumber>
    </recommendedName>
</protein>
<name>A0A2I2FLQ9_ASPCN</name>
<evidence type="ECO:0000256" key="5">
    <source>
        <dbReference type="SAM" id="MobiDB-lite"/>
    </source>
</evidence>
<keyword evidence="2" id="KW-0456">Lyase</keyword>
<feature type="region of interest" description="Disordered" evidence="5">
    <location>
        <begin position="1"/>
        <end position="23"/>
    </location>
</feature>
<evidence type="ECO:0000256" key="3">
    <source>
        <dbReference type="PIRSR" id="PIRSR617939-1"/>
    </source>
</evidence>
<organism evidence="6 7">
    <name type="scientific">Aspergillus candidus</name>
    <dbReference type="NCBI Taxonomy" id="41067"/>
    <lineage>
        <taxon>Eukaryota</taxon>
        <taxon>Fungi</taxon>
        <taxon>Dikarya</taxon>
        <taxon>Ascomycota</taxon>
        <taxon>Pezizomycotina</taxon>
        <taxon>Eurotiomycetes</taxon>
        <taxon>Eurotiomycetidae</taxon>
        <taxon>Eurotiales</taxon>
        <taxon>Aspergillaceae</taxon>
        <taxon>Aspergillus</taxon>
        <taxon>Aspergillus subgen. Circumdati</taxon>
    </lineage>
</organism>
<feature type="binding site" evidence="4">
    <location>
        <position position="264"/>
    </location>
    <ligand>
        <name>substrate</name>
    </ligand>
</feature>
<sequence>MAQPHTDHTKIQNHQDNHGVSYSTQFSLPADSEVSHLPETTSQRQQASIAKHSLENDDHLPEHLPEKLAHQHDDALLQEPEETVLYLAYGSNLNSKTFLGRRGIKPLSQINVIVPELRLTFDMPGLPYFEPCFAATRFRDLTTKHESSAEDSPLIAHDDGDAYNPNKPLVGVAYEVTLTDYARIIATEGGGSGYKDVVVDCHPFPEPYNPNDPIPDIPTTPTFKSHTLLSPSNSITASRVKSPARSRHPITRPELGYAQPSARYLGLIVNGAAEHDLPVSYRRYLAQLPPYRATTLRQKIGRAVFTAVWAPLFLPILVLKQVFAGPDGRSPAWLVSYERLVLPSMWWSYDHVFFRIFGDGERSVQKVD</sequence>
<feature type="active site" description="Proton acceptor" evidence="3">
    <location>
        <position position="188"/>
    </location>
</feature>
<dbReference type="GO" id="GO:0003839">
    <property type="term" value="F:gamma-glutamylcyclotransferase activity"/>
    <property type="evidence" value="ECO:0007669"/>
    <property type="project" value="UniProtKB-EC"/>
</dbReference>
<evidence type="ECO:0000256" key="1">
    <source>
        <dbReference type="ARBA" id="ARBA00012346"/>
    </source>
</evidence>
<dbReference type="InterPro" id="IPR017939">
    <property type="entry name" value="G-Glutamylcylcotransferase"/>
</dbReference>
<dbReference type="PANTHER" id="PTHR12935">
    <property type="entry name" value="GAMMA-GLUTAMYLCYCLOTRANSFERASE"/>
    <property type="match status" value="1"/>
</dbReference>
<dbReference type="EMBL" id="KZ559120">
    <property type="protein sequence ID" value="PLB41561.1"/>
    <property type="molecule type" value="Genomic_DNA"/>
</dbReference>
<dbReference type="Gene3D" id="3.10.490.10">
    <property type="entry name" value="Gamma-glutamyl cyclotransferase-like"/>
    <property type="match status" value="1"/>
</dbReference>
<dbReference type="RefSeq" id="XP_024675573.1">
    <property type="nucleotide sequence ID" value="XM_024820859.1"/>
</dbReference>
<dbReference type="Proteomes" id="UP000234585">
    <property type="component" value="Unassembled WGS sequence"/>
</dbReference>